<dbReference type="KEGG" id="bfg:BF638R_1227"/>
<dbReference type="AlphaFoldDB" id="E1WR09"/>
<protein>
    <submittedName>
        <fullName evidence="1">Uncharacterized protein</fullName>
    </submittedName>
</protein>
<dbReference type="EMBL" id="FQ312004">
    <property type="protein sequence ID" value="CBW21777.1"/>
    <property type="molecule type" value="Genomic_DNA"/>
</dbReference>
<evidence type="ECO:0000313" key="2">
    <source>
        <dbReference type="Proteomes" id="UP000008560"/>
    </source>
</evidence>
<dbReference type="RefSeq" id="WP_014298416.1">
    <property type="nucleotide sequence ID" value="NC_016776.1"/>
</dbReference>
<gene>
    <name evidence="1" type="ordered locus">BF638R_1227</name>
</gene>
<reference evidence="1 2" key="1">
    <citation type="journal article" date="2010" name="Microbiology">
        <title>Twenty-eight divergent polysaccharide loci specifying within- and amongst-strain capsule diversity in three strains of Bacteroides fragilis.</title>
        <authorList>
            <person name="Patrick S."/>
            <person name="Blakely G.W."/>
            <person name="Houston S."/>
            <person name="Moore J."/>
            <person name="Abratt V.R."/>
            <person name="Bertalan M."/>
            <person name="Cerdeno-Tarraga A.M."/>
            <person name="Quail M.A."/>
            <person name="Corton N."/>
            <person name="Corton C."/>
            <person name="Bignell A."/>
            <person name="Barron A."/>
            <person name="Clark L."/>
            <person name="Bentley S.D."/>
            <person name="Parkhill J."/>
        </authorList>
    </citation>
    <scope>NUCLEOTIDE SEQUENCE [LARGE SCALE GENOMIC DNA]</scope>
    <source>
        <strain evidence="1 2">638R</strain>
    </source>
</reference>
<organism evidence="1 2">
    <name type="scientific">Bacteroides fragilis (strain 638R)</name>
    <dbReference type="NCBI Taxonomy" id="862962"/>
    <lineage>
        <taxon>Bacteria</taxon>
        <taxon>Pseudomonadati</taxon>
        <taxon>Bacteroidota</taxon>
        <taxon>Bacteroidia</taxon>
        <taxon>Bacteroidales</taxon>
        <taxon>Bacteroidaceae</taxon>
        <taxon>Bacteroides</taxon>
    </lineage>
</organism>
<dbReference type="HOGENOM" id="CLU_1843322_0_0_10"/>
<proteinExistence type="predicted"/>
<accession>E1WR09</accession>
<dbReference type="PATRIC" id="fig|862962.3.peg.1245"/>
<sequence>MSSFIKYLLEGNNQPSDGQVVFDSSDHVRFQNGQNVSGHNYGCNRRLVIEKNIQGGKGYTISMYNMDGMHPLWQNNIQMAPKRMKIVNVDGNIVDLRGYGYDENALAMGAPLETASFENYGVVLMIEDGKIVRAQLNMFDRNVSIVYLQ</sequence>
<evidence type="ECO:0000313" key="1">
    <source>
        <dbReference type="EMBL" id="CBW21777.1"/>
    </source>
</evidence>
<dbReference type="Proteomes" id="UP000008560">
    <property type="component" value="Chromosome"/>
</dbReference>
<name>E1WR09_BACF6</name>